<sequence>MNSLRFALRLLRRDWRAGELRLLAIAVVIAVASVTSVGFFTDRIERAMARQASEVLAADLRVESNQPLPGFLLQEAERRQLAHATTLSFPSVILHRDSTQLVQVKGVSDTYPLRGKMRVRDSVTGADRVADTVPASGEAWLEERLLPLLGVAIGDQIKVGKRSFRVSRIIVYEPDRSANLFQLAPRLLVPLGDIEETGLLGPASRVRHYLLIAGPPSEMSDYRYWVEDQNIGGLQVEDIRSARPELRSALDQGGRFLRLAAATAILLCMVAVALSSRRFVERQSDSSALLRCLGASRRQVTRIFILRLLSLGLIASLIGVFTGLGVQTLLIRLIGHWFTSQIPAPTAWPLVSGLITGILVLIGFSLPSIIRLGEVPPLRVFRRHLDAPPISYRLFLMAALLSLSILLVWQIGNDEMALRLISGLLAGLTILLLISRLLVFVLAPLRHLTAGSWRYGLASLSRNPATTTMQLTGFGLGFTVLLLLAIVRVDLLSSWQGALPDDSPNQFLINIQPDEVEAVRDLLAQGGIMTNGLFPMIRGRLVSINGDPVSRDDYDNPRAQRLATRDFNISHATQPQRDNKIVSGRWWSESQRNESWFSVELGLAETLGIPLGTELEFEVAGSRVMGRVENLRSVEWDSFNVNFFVIGTPGLLVQQPATYITSFYLPAEKRQVLHSLIQRFPSITALDVTALMTQVRSIMDRGALAVESVFLFTLAAGLIVLYTGIQASHELKVQETAVLRTLGVKRSILLLSTLLEFALLGGLAGLISAALASAISYSLANAVFNLPWELNISMWLAALLGGAVCVGIAGTLASRSLLNTPPLVTMRKA</sequence>
<feature type="transmembrane region" description="Helical" evidence="6">
    <location>
        <begin position="347"/>
        <end position="370"/>
    </location>
</feature>
<keyword evidence="5 6" id="KW-0472">Membrane</keyword>
<dbReference type="AlphaFoldDB" id="A0A7Z0VNA4"/>
<feature type="transmembrane region" description="Helical" evidence="6">
    <location>
        <begin position="792"/>
        <end position="813"/>
    </location>
</feature>
<evidence type="ECO:0000256" key="3">
    <source>
        <dbReference type="ARBA" id="ARBA00022692"/>
    </source>
</evidence>
<feature type="transmembrane region" description="Helical" evidence="6">
    <location>
        <begin position="465"/>
        <end position="487"/>
    </location>
</feature>
<name>A0A7Z0VNA4_9GAMM</name>
<evidence type="ECO:0000259" key="7">
    <source>
        <dbReference type="Pfam" id="PF02687"/>
    </source>
</evidence>
<gene>
    <name evidence="9" type="ORF">CODIS_09270</name>
</gene>
<dbReference type="OrthoDB" id="5292592at2"/>
<evidence type="ECO:0000256" key="5">
    <source>
        <dbReference type="ARBA" id="ARBA00023136"/>
    </source>
</evidence>
<dbReference type="Pfam" id="PF12704">
    <property type="entry name" value="MacB_PCD"/>
    <property type="match status" value="1"/>
</dbReference>
<dbReference type="GO" id="GO:0005886">
    <property type="term" value="C:plasma membrane"/>
    <property type="evidence" value="ECO:0007669"/>
    <property type="project" value="UniProtKB-SubCell"/>
</dbReference>
<protein>
    <submittedName>
        <fullName evidence="9">FtsX-like permease family protein</fullName>
    </submittedName>
</protein>
<organism evidence="9 10">
    <name type="scientific">Candidatus Thiodiazotropha endolucinida</name>
    <dbReference type="NCBI Taxonomy" id="1655433"/>
    <lineage>
        <taxon>Bacteria</taxon>
        <taxon>Pseudomonadati</taxon>
        <taxon>Pseudomonadota</taxon>
        <taxon>Gammaproteobacteria</taxon>
        <taxon>Chromatiales</taxon>
        <taxon>Sedimenticolaceae</taxon>
        <taxon>Candidatus Thiodiazotropha</taxon>
    </lineage>
</organism>
<dbReference type="InterPro" id="IPR025857">
    <property type="entry name" value="MacB_PCD"/>
</dbReference>
<feature type="domain" description="ABC3 transporter permease C-terminal" evidence="7">
    <location>
        <begin position="709"/>
        <end position="822"/>
    </location>
</feature>
<accession>A0A7Z0VNA4</accession>
<dbReference type="InterPro" id="IPR003838">
    <property type="entry name" value="ABC3_permease_C"/>
</dbReference>
<feature type="transmembrane region" description="Helical" evidence="6">
    <location>
        <begin position="20"/>
        <end position="40"/>
    </location>
</feature>
<feature type="transmembrane region" description="Helical" evidence="6">
    <location>
        <begin position="421"/>
        <end position="445"/>
    </location>
</feature>
<keyword evidence="3 6" id="KW-0812">Transmembrane</keyword>
<feature type="transmembrane region" description="Helical" evidence="6">
    <location>
        <begin position="304"/>
        <end position="326"/>
    </location>
</feature>
<dbReference type="PANTHER" id="PTHR30287">
    <property type="entry name" value="MEMBRANE COMPONENT OF PREDICTED ABC SUPERFAMILY METABOLITE UPTAKE TRANSPORTER"/>
    <property type="match status" value="1"/>
</dbReference>
<dbReference type="InterPro" id="IPR038766">
    <property type="entry name" value="Membrane_comp_ABC_pdt"/>
</dbReference>
<evidence type="ECO:0000313" key="10">
    <source>
        <dbReference type="Proteomes" id="UP000094769"/>
    </source>
</evidence>
<keyword evidence="4 6" id="KW-1133">Transmembrane helix</keyword>
<feature type="domain" description="MacB-like periplasmic core" evidence="8">
    <location>
        <begin position="23"/>
        <end position="196"/>
    </location>
</feature>
<evidence type="ECO:0000256" key="1">
    <source>
        <dbReference type="ARBA" id="ARBA00004651"/>
    </source>
</evidence>
<feature type="domain" description="ABC3 transporter permease C-terminal" evidence="7">
    <location>
        <begin position="260"/>
        <end position="366"/>
    </location>
</feature>
<evidence type="ECO:0000256" key="6">
    <source>
        <dbReference type="SAM" id="Phobius"/>
    </source>
</evidence>
<dbReference type="Pfam" id="PF02687">
    <property type="entry name" value="FtsX"/>
    <property type="match status" value="2"/>
</dbReference>
<feature type="transmembrane region" description="Helical" evidence="6">
    <location>
        <begin position="757"/>
        <end position="780"/>
    </location>
</feature>
<evidence type="ECO:0000259" key="8">
    <source>
        <dbReference type="Pfam" id="PF12704"/>
    </source>
</evidence>
<dbReference type="PANTHER" id="PTHR30287:SF1">
    <property type="entry name" value="INNER MEMBRANE PROTEIN"/>
    <property type="match status" value="1"/>
</dbReference>
<feature type="transmembrane region" description="Helical" evidence="6">
    <location>
        <begin position="256"/>
        <end position="274"/>
    </location>
</feature>
<evidence type="ECO:0000256" key="4">
    <source>
        <dbReference type="ARBA" id="ARBA00022989"/>
    </source>
</evidence>
<dbReference type="Proteomes" id="UP000094769">
    <property type="component" value="Unassembled WGS sequence"/>
</dbReference>
<proteinExistence type="predicted"/>
<reference evidence="9 10" key="1">
    <citation type="submission" date="2016-06" db="EMBL/GenBank/DDBJ databases">
        <title>Genome sequence of endosymbiont of Candidatus Endolucinida thiodiazotropha.</title>
        <authorList>
            <person name="Poehlein A."/>
            <person name="Koenig S."/>
            <person name="Heiden S.E."/>
            <person name="Thuermer A."/>
            <person name="Voget S."/>
            <person name="Daniel R."/>
            <person name="Markert S."/>
            <person name="Gros O."/>
            <person name="Schweder T."/>
        </authorList>
    </citation>
    <scope>NUCLEOTIDE SEQUENCE [LARGE SCALE GENOMIC DNA]</scope>
    <source>
        <strain evidence="9 10">COS</strain>
    </source>
</reference>
<feature type="transmembrane region" description="Helical" evidence="6">
    <location>
        <begin position="702"/>
        <end position="725"/>
    </location>
</feature>
<feature type="transmembrane region" description="Helical" evidence="6">
    <location>
        <begin position="390"/>
        <end position="409"/>
    </location>
</feature>
<keyword evidence="2" id="KW-1003">Cell membrane</keyword>
<keyword evidence="10" id="KW-1185">Reference proteome</keyword>
<comment type="subcellular location">
    <subcellularLocation>
        <location evidence="1">Cell membrane</location>
        <topology evidence="1">Multi-pass membrane protein</topology>
    </subcellularLocation>
</comment>
<dbReference type="EMBL" id="MARB01000004">
    <property type="protein sequence ID" value="ODJ88832.1"/>
    <property type="molecule type" value="Genomic_DNA"/>
</dbReference>
<comment type="caution">
    <text evidence="9">The sequence shown here is derived from an EMBL/GenBank/DDBJ whole genome shotgun (WGS) entry which is preliminary data.</text>
</comment>
<evidence type="ECO:0000256" key="2">
    <source>
        <dbReference type="ARBA" id="ARBA00022475"/>
    </source>
</evidence>
<dbReference type="RefSeq" id="WP_069121686.1">
    <property type="nucleotide sequence ID" value="NZ_MARB01000004.1"/>
</dbReference>
<evidence type="ECO:0000313" key="9">
    <source>
        <dbReference type="EMBL" id="ODJ88832.1"/>
    </source>
</evidence>